<reference evidence="2 3" key="1">
    <citation type="submission" date="2017-05" db="EMBL/GenBank/DDBJ databases">
        <authorList>
            <person name="Song R."/>
            <person name="Chenine A.L."/>
            <person name="Ruprecht R.M."/>
        </authorList>
    </citation>
    <scope>NUCLEOTIDE SEQUENCE [LARGE SCALE GENOMIC DNA]</scope>
    <source>
        <strain evidence="2 3">CECT 7927</strain>
    </source>
</reference>
<dbReference type="SUPFAM" id="SSF53474">
    <property type="entry name" value="alpha/beta-Hydrolases"/>
    <property type="match status" value="1"/>
</dbReference>
<dbReference type="InterPro" id="IPR050266">
    <property type="entry name" value="AB_hydrolase_sf"/>
</dbReference>
<dbReference type="InterPro" id="IPR000073">
    <property type="entry name" value="AB_hydrolase_1"/>
</dbReference>
<organism evidence="2 3">
    <name type="scientific">Vibrio mangrovi</name>
    <dbReference type="NCBI Taxonomy" id="474394"/>
    <lineage>
        <taxon>Bacteria</taxon>
        <taxon>Pseudomonadati</taxon>
        <taxon>Pseudomonadota</taxon>
        <taxon>Gammaproteobacteria</taxon>
        <taxon>Vibrionales</taxon>
        <taxon>Vibrionaceae</taxon>
        <taxon>Vibrio</taxon>
    </lineage>
</organism>
<proteinExistence type="predicted"/>
<dbReference type="AlphaFoldDB" id="A0A1Y6IR78"/>
<dbReference type="InterPro" id="IPR000639">
    <property type="entry name" value="Epox_hydrolase-like"/>
</dbReference>
<name>A0A1Y6IR78_9VIBR</name>
<accession>A0A1Y6IR78</accession>
<dbReference type="PANTHER" id="PTHR43798:SF29">
    <property type="entry name" value="AB HYDROLASE-1 DOMAIN-CONTAINING PROTEIN"/>
    <property type="match status" value="1"/>
</dbReference>
<dbReference type="Pfam" id="PF00561">
    <property type="entry name" value="Abhydrolase_1"/>
    <property type="match status" value="1"/>
</dbReference>
<dbReference type="Gene3D" id="3.40.50.1820">
    <property type="entry name" value="alpha/beta hydrolase"/>
    <property type="match status" value="1"/>
</dbReference>
<evidence type="ECO:0000259" key="1">
    <source>
        <dbReference type="Pfam" id="PF00561"/>
    </source>
</evidence>
<dbReference type="PRINTS" id="PR00111">
    <property type="entry name" value="ABHYDROLASE"/>
</dbReference>
<evidence type="ECO:0000313" key="2">
    <source>
        <dbReference type="EMBL" id="SMS00154.1"/>
    </source>
</evidence>
<dbReference type="PRINTS" id="PR00412">
    <property type="entry name" value="EPOXHYDRLASE"/>
</dbReference>
<dbReference type="EMBL" id="FXXI01000002">
    <property type="protein sequence ID" value="SMS00154.1"/>
    <property type="molecule type" value="Genomic_DNA"/>
</dbReference>
<dbReference type="PANTHER" id="PTHR43798">
    <property type="entry name" value="MONOACYLGLYCEROL LIPASE"/>
    <property type="match status" value="1"/>
</dbReference>
<sequence length="274" mass="30380">MMQSFTLGGKSMCYSDVGTGEVLVFGHSYLWDSQMWQPQIEALCQNYRCIIPDLWAHGQSDSAPESMHTLRDYAGHILALMDHLGIESFSVIGLSVGGMWGAELALLAPERMKALVMMDTFIGLEPEITHAKYFAMLDAVIATQSFPKPIIEQVVPMFFSDRTLQRSPEEDFVAAFRTFLTETGGQQAADIGQIGRIVFDRRDLFDDVEKLNLPVLIMVGEDDKPRPVLESQLMLDAISGSRLVVVPQAGHISNLEQPGFVTQALSDFLCSLNC</sequence>
<feature type="domain" description="AB hydrolase-1" evidence="1">
    <location>
        <begin position="22"/>
        <end position="257"/>
    </location>
</feature>
<protein>
    <submittedName>
        <fullName evidence="2">3-oxoadipate enol-lactonase 2</fullName>
        <ecNumber evidence="2">3.1.1.24</ecNumber>
    </submittedName>
</protein>
<dbReference type="EC" id="3.1.1.24" evidence="2"/>
<dbReference type="GO" id="GO:0047570">
    <property type="term" value="F:3-oxoadipate enol-lactonase activity"/>
    <property type="evidence" value="ECO:0007669"/>
    <property type="project" value="UniProtKB-EC"/>
</dbReference>
<evidence type="ECO:0000313" key="3">
    <source>
        <dbReference type="Proteomes" id="UP000196125"/>
    </source>
</evidence>
<dbReference type="Proteomes" id="UP000196125">
    <property type="component" value="Unassembled WGS sequence"/>
</dbReference>
<keyword evidence="2" id="KW-0378">Hydrolase</keyword>
<dbReference type="InterPro" id="IPR029058">
    <property type="entry name" value="AB_hydrolase_fold"/>
</dbReference>
<gene>
    <name evidence="2" type="primary">catD</name>
    <name evidence="2" type="ORF">VIM7927_01396</name>
</gene>